<dbReference type="AlphaFoldDB" id="A0A428N234"/>
<sequence length="210" mass="23067">MFSTAINGLVLGFVASPTCPSNGEEIKQGTRYGFFFALAVGLGAVFGDAIILAAVLLGLMPLIETYPLLHSFLWLMGGVILLYVSWGIFTEIKTVEGVSADTSAEANTLDKKSILRAFWIGSAITTFNPFTIVWWIGLLSPILISDKNISLFSTAVLAGSLVWFVILAFLLHIGRKHLNKKVRQFIIGISGSIVLGYSFYFFWQFIVEMV</sequence>
<dbReference type="PANTHER" id="PTHR30086">
    <property type="entry name" value="ARGININE EXPORTER PROTEIN ARGO"/>
    <property type="match status" value="1"/>
</dbReference>
<evidence type="ECO:0000313" key="7">
    <source>
        <dbReference type="EMBL" id="RSL32406.1"/>
    </source>
</evidence>
<organism evidence="7 8">
    <name type="scientific">Salibacterium salarium</name>
    <dbReference type="NCBI Taxonomy" id="284579"/>
    <lineage>
        <taxon>Bacteria</taxon>
        <taxon>Bacillati</taxon>
        <taxon>Bacillota</taxon>
        <taxon>Bacilli</taxon>
        <taxon>Bacillales</taxon>
        <taxon>Bacillaceae</taxon>
    </lineage>
</organism>
<evidence type="ECO:0008006" key="9">
    <source>
        <dbReference type="Google" id="ProtNLM"/>
    </source>
</evidence>
<keyword evidence="4 6" id="KW-1133">Transmembrane helix</keyword>
<gene>
    <name evidence="7" type="ORF">D7Z54_16070</name>
</gene>
<evidence type="ECO:0000256" key="1">
    <source>
        <dbReference type="ARBA" id="ARBA00004651"/>
    </source>
</evidence>
<name>A0A428N234_9BACI</name>
<feature type="transmembrane region" description="Helical" evidence="6">
    <location>
        <begin position="185"/>
        <end position="206"/>
    </location>
</feature>
<feature type="transmembrane region" description="Helical" evidence="6">
    <location>
        <begin position="34"/>
        <end position="59"/>
    </location>
</feature>
<dbReference type="InterPro" id="IPR001123">
    <property type="entry name" value="LeuE-type"/>
</dbReference>
<evidence type="ECO:0000256" key="5">
    <source>
        <dbReference type="ARBA" id="ARBA00023136"/>
    </source>
</evidence>
<feature type="transmembrane region" description="Helical" evidence="6">
    <location>
        <begin position="117"/>
        <end position="137"/>
    </location>
</feature>
<reference evidence="7 8" key="1">
    <citation type="submission" date="2018-10" db="EMBL/GenBank/DDBJ databases">
        <title>Draft genome sequence of Bacillus salarius IM0101, isolated from a hypersaline soil in Inner Mongolia, China.</title>
        <authorList>
            <person name="Yamprayoonswat W."/>
            <person name="Boonvisut S."/>
            <person name="Jumpathong W."/>
            <person name="Sittihan S."/>
            <person name="Ruangsuj P."/>
            <person name="Wanthongcharoen S."/>
            <person name="Thongpramul N."/>
            <person name="Pimmason S."/>
            <person name="Yu B."/>
            <person name="Yasawong M."/>
        </authorList>
    </citation>
    <scope>NUCLEOTIDE SEQUENCE [LARGE SCALE GENOMIC DNA]</scope>
    <source>
        <strain evidence="7 8">IM0101</strain>
    </source>
</reference>
<keyword evidence="2" id="KW-1003">Cell membrane</keyword>
<evidence type="ECO:0000256" key="6">
    <source>
        <dbReference type="SAM" id="Phobius"/>
    </source>
</evidence>
<accession>A0A428N234</accession>
<feature type="transmembrane region" description="Helical" evidence="6">
    <location>
        <begin position="149"/>
        <end position="173"/>
    </location>
</feature>
<keyword evidence="3 6" id="KW-0812">Transmembrane</keyword>
<dbReference type="OrthoDB" id="7874789at2"/>
<dbReference type="EMBL" id="RBVX01000015">
    <property type="protein sequence ID" value="RSL32406.1"/>
    <property type="molecule type" value="Genomic_DNA"/>
</dbReference>
<evidence type="ECO:0000256" key="3">
    <source>
        <dbReference type="ARBA" id="ARBA00022692"/>
    </source>
</evidence>
<keyword evidence="8" id="KW-1185">Reference proteome</keyword>
<dbReference type="GO" id="GO:0015171">
    <property type="term" value="F:amino acid transmembrane transporter activity"/>
    <property type="evidence" value="ECO:0007669"/>
    <property type="project" value="TreeGrafter"/>
</dbReference>
<proteinExistence type="predicted"/>
<evidence type="ECO:0000256" key="4">
    <source>
        <dbReference type="ARBA" id="ARBA00022989"/>
    </source>
</evidence>
<protein>
    <recommendedName>
        <fullName evidence="9">Threonine/homoserine/homoserine lactone efflux protein</fullName>
    </recommendedName>
</protein>
<dbReference type="Proteomes" id="UP000275076">
    <property type="component" value="Unassembled WGS sequence"/>
</dbReference>
<dbReference type="RefSeq" id="WP_125556878.1">
    <property type="nucleotide sequence ID" value="NZ_RBVX01000015.1"/>
</dbReference>
<comment type="caution">
    <text evidence="7">The sequence shown here is derived from an EMBL/GenBank/DDBJ whole genome shotgun (WGS) entry which is preliminary data.</text>
</comment>
<comment type="subcellular location">
    <subcellularLocation>
        <location evidence="1">Cell membrane</location>
        <topology evidence="1">Multi-pass membrane protein</topology>
    </subcellularLocation>
</comment>
<evidence type="ECO:0000256" key="2">
    <source>
        <dbReference type="ARBA" id="ARBA00022475"/>
    </source>
</evidence>
<evidence type="ECO:0000313" key="8">
    <source>
        <dbReference type="Proteomes" id="UP000275076"/>
    </source>
</evidence>
<keyword evidence="5 6" id="KW-0472">Membrane</keyword>
<dbReference type="Pfam" id="PF01810">
    <property type="entry name" value="LysE"/>
    <property type="match status" value="1"/>
</dbReference>
<dbReference type="GO" id="GO:0005886">
    <property type="term" value="C:plasma membrane"/>
    <property type="evidence" value="ECO:0007669"/>
    <property type="project" value="UniProtKB-SubCell"/>
</dbReference>
<feature type="transmembrane region" description="Helical" evidence="6">
    <location>
        <begin position="71"/>
        <end position="89"/>
    </location>
</feature>
<dbReference type="PANTHER" id="PTHR30086:SF6">
    <property type="entry name" value="AMINO ACID EFFLUX PROTEIN YCGF-RELATED"/>
    <property type="match status" value="1"/>
</dbReference>